<dbReference type="InterPro" id="IPR007863">
    <property type="entry name" value="Peptidase_M16_C"/>
</dbReference>
<dbReference type="FunFam" id="3.30.830.10:FF:000008">
    <property type="entry name" value="Mitochondrial-processing peptidase subunit beta"/>
    <property type="match status" value="1"/>
</dbReference>
<proteinExistence type="inferred from homology"/>
<dbReference type="InterPro" id="IPR050361">
    <property type="entry name" value="MPP/UQCRC_Complex"/>
</dbReference>
<dbReference type="Gene3D" id="3.30.830.10">
    <property type="entry name" value="Metalloenzyme, LuxS/M16 peptidase-like"/>
    <property type="match status" value="2"/>
</dbReference>
<dbReference type="GO" id="GO:0004222">
    <property type="term" value="F:metalloendopeptidase activity"/>
    <property type="evidence" value="ECO:0007669"/>
    <property type="project" value="InterPro"/>
</dbReference>
<dbReference type="Pfam" id="PF00675">
    <property type="entry name" value="Peptidase_M16"/>
    <property type="match status" value="1"/>
</dbReference>
<reference evidence="6" key="1">
    <citation type="submission" date="2022-01" db="EMBL/GenBank/DDBJ databases">
        <title>Nocardioidaceae gen. sp. A5X3R13.</title>
        <authorList>
            <person name="Lopez Marin M.A."/>
            <person name="Uhlik O."/>
        </authorList>
    </citation>
    <scope>NUCLEOTIDE SEQUENCE</scope>
    <source>
        <strain evidence="6">A5X3R13</strain>
    </source>
</reference>
<keyword evidence="7" id="KW-1185">Reference proteome</keyword>
<dbReference type="SUPFAM" id="SSF63411">
    <property type="entry name" value="LuxS/MPP-like metallohydrolase"/>
    <property type="match status" value="2"/>
</dbReference>
<comment type="similarity">
    <text evidence="1 2">Belongs to the peptidase M16 family.</text>
</comment>
<dbReference type="PANTHER" id="PTHR11851">
    <property type="entry name" value="METALLOPROTEASE"/>
    <property type="match status" value="1"/>
</dbReference>
<evidence type="ECO:0000313" key="6">
    <source>
        <dbReference type="EMBL" id="UYM04497.1"/>
    </source>
</evidence>
<dbReference type="PROSITE" id="PS00143">
    <property type="entry name" value="INSULINASE"/>
    <property type="match status" value="1"/>
</dbReference>
<dbReference type="Proteomes" id="UP001164390">
    <property type="component" value="Chromosome"/>
</dbReference>
<dbReference type="InterPro" id="IPR011765">
    <property type="entry name" value="Pept_M16_N"/>
</dbReference>
<evidence type="ECO:0000256" key="2">
    <source>
        <dbReference type="RuleBase" id="RU004447"/>
    </source>
</evidence>
<dbReference type="KEGG" id="sgrg:L0C25_18465"/>
<evidence type="ECO:0000259" key="4">
    <source>
        <dbReference type="Pfam" id="PF00675"/>
    </source>
</evidence>
<dbReference type="PANTHER" id="PTHR11851:SF49">
    <property type="entry name" value="MITOCHONDRIAL-PROCESSING PEPTIDASE SUBUNIT ALPHA"/>
    <property type="match status" value="1"/>
</dbReference>
<dbReference type="GO" id="GO:0006508">
    <property type="term" value="P:proteolysis"/>
    <property type="evidence" value="ECO:0007669"/>
    <property type="project" value="InterPro"/>
</dbReference>
<dbReference type="EMBL" id="CP094970">
    <property type="protein sequence ID" value="UYM04497.1"/>
    <property type="molecule type" value="Genomic_DNA"/>
</dbReference>
<evidence type="ECO:0000259" key="5">
    <source>
        <dbReference type="Pfam" id="PF05193"/>
    </source>
</evidence>
<dbReference type="Pfam" id="PF05193">
    <property type="entry name" value="Peptidase_M16_C"/>
    <property type="match status" value="1"/>
</dbReference>
<name>A0AA46YJM6_9ACTN</name>
<organism evidence="6 7">
    <name type="scientific">Solicola gregarius</name>
    <dbReference type="NCBI Taxonomy" id="2908642"/>
    <lineage>
        <taxon>Bacteria</taxon>
        <taxon>Bacillati</taxon>
        <taxon>Actinomycetota</taxon>
        <taxon>Actinomycetes</taxon>
        <taxon>Propionibacteriales</taxon>
        <taxon>Nocardioidaceae</taxon>
        <taxon>Solicola</taxon>
    </lineage>
</organism>
<dbReference type="GO" id="GO:0046872">
    <property type="term" value="F:metal ion binding"/>
    <property type="evidence" value="ECO:0007669"/>
    <property type="project" value="InterPro"/>
</dbReference>
<dbReference type="InterPro" id="IPR001431">
    <property type="entry name" value="Pept_M16_Zn_BS"/>
</dbReference>
<dbReference type="AlphaFoldDB" id="A0AA46YJM6"/>
<evidence type="ECO:0000256" key="1">
    <source>
        <dbReference type="ARBA" id="ARBA00007261"/>
    </source>
</evidence>
<evidence type="ECO:0000313" key="7">
    <source>
        <dbReference type="Proteomes" id="UP001164390"/>
    </source>
</evidence>
<evidence type="ECO:0000256" key="3">
    <source>
        <dbReference type="SAM" id="MobiDB-lite"/>
    </source>
</evidence>
<sequence>MSPIALAPDQAPGTTRTVLRSDDGGLVRRTVLPGGLRVVTEAMPGVRSATIGMWVGVGSRDETPTLAGASHFLEHLLFKGTPSRSAVDISSALEAVGGEMNAYTAREHTCYHARVIDSDLPLAIDVLSDMVTGSRLAADDVEAERGVILEEIAMNDDDPDDVVHNLIVAQSWRGSRLGAPVAGDPATVSSLTRRQIAGYYRRRYRPSSIVVAVAGNVEHRAVVRRVRKAFEAAGVLDDDDAMPALPRRGGREVPFNGGVSVLERATEQANVVLGLAGLRRGDARRHALGVLNAAMGGGMSSRLFQEVREKRALAYSVYSFTNQYADAGMVGVYAGCAPSKVDDVLDVCRAELANIAAHGLTADELARGKGQLRGGLVLGLEDPASRMARIGRADLLHGELASIDGLLASIDGVTLDDVRDVAGDLLATEPALAVVGPFDDPSRFA</sequence>
<accession>A0AA46YJM6</accession>
<protein>
    <submittedName>
        <fullName evidence="6">Insulinase family protein</fullName>
    </submittedName>
</protein>
<feature type="domain" description="Peptidase M16 N-terminal" evidence="4">
    <location>
        <begin position="37"/>
        <end position="183"/>
    </location>
</feature>
<dbReference type="InterPro" id="IPR011249">
    <property type="entry name" value="Metalloenz_LuxS/M16"/>
</dbReference>
<gene>
    <name evidence="6" type="ORF">L0C25_18465</name>
</gene>
<dbReference type="RefSeq" id="WP_271633220.1">
    <property type="nucleotide sequence ID" value="NZ_CP094970.1"/>
</dbReference>
<feature type="domain" description="Peptidase M16 C-terminal" evidence="5">
    <location>
        <begin position="190"/>
        <end position="372"/>
    </location>
</feature>
<feature type="region of interest" description="Disordered" evidence="3">
    <location>
        <begin position="1"/>
        <end position="20"/>
    </location>
</feature>